<evidence type="ECO:0000313" key="1">
    <source>
        <dbReference type="EMBL" id="EEP75478.1"/>
    </source>
</evidence>
<reference evidence="2" key="1">
    <citation type="journal article" date="2009" name="Genome Res.">
        <title>Comparative genomic analyses of the human fungal pathogens Coccidioides and their relatives.</title>
        <authorList>
            <person name="Sharpton T.J."/>
            <person name="Stajich J.E."/>
            <person name="Rounsley S.D."/>
            <person name="Gardner M.J."/>
            <person name="Wortman J.R."/>
            <person name="Jordar V.S."/>
            <person name="Maiti R."/>
            <person name="Kodira C.D."/>
            <person name="Neafsey D.E."/>
            <person name="Zeng Q."/>
            <person name="Hung C.-Y."/>
            <person name="McMahan C."/>
            <person name="Muszewska A."/>
            <person name="Grynberg M."/>
            <person name="Mandel M.A."/>
            <person name="Kellner E.M."/>
            <person name="Barker B.M."/>
            <person name="Galgiani J.N."/>
            <person name="Orbach M.J."/>
            <person name="Kirkland T.N."/>
            <person name="Cole G.T."/>
            <person name="Henn M.R."/>
            <person name="Birren B.W."/>
            <person name="Taylor J.W."/>
        </authorList>
    </citation>
    <scope>NUCLEOTIDE SEQUENCE [LARGE SCALE GENOMIC DNA]</scope>
    <source>
        <strain evidence="2">UAMH 1704</strain>
    </source>
</reference>
<accession>C4JKM7</accession>
<proteinExistence type="predicted"/>
<dbReference type="HOGENOM" id="CLU_1918623_0_0_1"/>
<name>C4JKM7_UNCRE</name>
<dbReference type="RefSeq" id="XP_002540811.1">
    <property type="nucleotide sequence ID" value="XM_002540765.1"/>
</dbReference>
<dbReference type="GeneID" id="8439081"/>
<dbReference type="Proteomes" id="UP000002058">
    <property type="component" value="Unassembled WGS sequence"/>
</dbReference>
<organism evidence="1 2">
    <name type="scientific">Uncinocarpus reesii (strain UAMH 1704)</name>
    <dbReference type="NCBI Taxonomy" id="336963"/>
    <lineage>
        <taxon>Eukaryota</taxon>
        <taxon>Fungi</taxon>
        <taxon>Dikarya</taxon>
        <taxon>Ascomycota</taxon>
        <taxon>Pezizomycotina</taxon>
        <taxon>Eurotiomycetes</taxon>
        <taxon>Eurotiomycetidae</taxon>
        <taxon>Onygenales</taxon>
        <taxon>Onygenaceae</taxon>
        <taxon>Uncinocarpus</taxon>
    </lineage>
</organism>
<evidence type="ECO:0000313" key="2">
    <source>
        <dbReference type="Proteomes" id="UP000002058"/>
    </source>
</evidence>
<dbReference type="EMBL" id="CH476615">
    <property type="protein sequence ID" value="EEP75478.1"/>
    <property type="molecule type" value="Genomic_DNA"/>
</dbReference>
<dbReference type="InParanoid" id="C4JKM7"/>
<gene>
    <name evidence="1" type="ORF">UREG_00324</name>
</gene>
<dbReference type="AlphaFoldDB" id="C4JKM7"/>
<keyword evidence="2" id="KW-1185">Reference proteome</keyword>
<sequence length="132" mass="15563">MAPDTMQRYMERRSHERKVRSLAQWSRQSEALLSRTRVPRRGRERKRGWSAARRWLQLERLAVSKMKGFLEGVKWGEWWWKVPGEVHWLNVEGIRQRVIGVAEDIVFDIGARFSRHDGAFHSLSVHSGGEQV</sequence>
<dbReference type="KEGG" id="ure:UREG_00324"/>
<protein>
    <submittedName>
        <fullName evidence="1">Uncharacterized protein</fullName>
    </submittedName>
</protein>
<dbReference type="VEuPathDB" id="FungiDB:UREG_00324"/>